<protein>
    <recommendedName>
        <fullName evidence="1">Carboxylesterase type B domain-containing protein</fullName>
    </recommendedName>
</protein>
<dbReference type="OrthoDB" id="408631at2759"/>
<comment type="caution">
    <text evidence="2">The sequence shown here is derived from an EMBL/GenBank/DDBJ whole genome shotgun (WGS) entry which is preliminary data.</text>
</comment>
<name>A0A4S4L8M8_9AGAM</name>
<dbReference type="PANTHER" id="PTHR11559">
    <property type="entry name" value="CARBOXYLESTERASE"/>
    <property type="match status" value="1"/>
</dbReference>
<dbReference type="InterPro" id="IPR019819">
    <property type="entry name" value="Carboxylesterase_B_CS"/>
</dbReference>
<reference evidence="2 3" key="1">
    <citation type="submission" date="2019-02" db="EMBL/GenBank/DDBJ databases">
        <title>Genome sequencing of the rare red list fungi Bondarzewia mesenterica.</title>
        <authorList>
            <person name="Buettner E."/>
            <person name="Kellner H."/>
        </authorList>
    </citation>
    <scope>NUCLEOTIDE SEQUENCE [LARGE SCALE GENOMIC DNA]</scope>
    <source>
        <strain evidence="2 3">DSM 108281</strain>
    </source>
</reference>
<dbReference type="InterPro" id="IPR029058">
    <property type="entry name" value="AB_hydrolase_fold"/>
</dbReference>
<keyword evidence="3" id="KW-1185">Reference proteome</keyword>
<dbReference type="SUPFAM" id="SSF53474">
    <property type="entry name" value="alpha/beta-Hydrolases"/>
    <property type="match status" value="1"/>
</dbReference>
<dbReference type="EMBL" id="SGPL01000733">
    <property type="protein sequence ID" value="THH07976.1"/>
    <property type="molecule type" value="Genomic_DNA"/>
</dbReference>
<feature type="domain" description="Carboxylesterase type B" evidence="1">
    <location>
        <begin position="197"/>
        <end position="495"/>
    </location>
</feature>
<evidence type="ECO:0000259" key="1">
    <source>
        <dbReference type="Pfam" id="PF00135"/>
    </source>
</evidence>
<feature type="domain" description="Carboxylesterase type B" evidence="1">
    <location>
        <begin position="24"/>
        <end position="131"/>
    </location>
</feature>
<dbReference type="Pfam" id="PF00135">
    <property type="entry name" value="COesterase"/>
    <property type="match status" value="2"/>
</dbReference>
<accession>A0A4S4L8M8</accession>
<proteinExistence type="predicted"/>
<sequence length="522" mass="57133">MRLGSFEIAQAYAVGLSLGADPSNPEVKLNIGTFRGLATPNGTDRWLGIPYATPPVGDLRFKAPVPISKPFDSVKNALEFGNACPQPITASLGAPIGEDCLYLNVWRPQNTSAHARLPVLVWIHGGVYNTGNYRLNTFGFLSSVYVPVEDLNNGLQDQRAAFSFIQKNIAQFGGDPAKARVHLNPSDSLQQLTMLGKVTIWGQSAGAGSVEAQIIYHSSRPLFRAGIMDSPVGPFKNSPPPSTFDLPGKPFDLILNATGCTAGPRAFPLVNFSNLMIEQTLNNQFWEPTVAPGSFVPVRASTRIADGEFLHVPMIAGTNLNEGATFSDTLFGLNLSLSAEDATFDEFVKESVIDQSKVTSDVLTEIKTLYPANDSSQGVPFNTGDSLFDRASAWYSDFMFLAPRRRFFQQAAPLQPIFGYHFREFIAGNNPILGVAHASELPLLFGTVSPAANETDFGNTWLDFYINFINDLNPGSAWPRYMLGSKQLLQLKRDNITAIADDFHMEMTDFDNSAEVLDEWEK</sequence>
<gene>
    <name evidence="2" type="ORF">EW146_g9143</name>
</gene>
<dbReference type="AlphaFoldDB" id="A0A4S4L8M8"/>
<dbReference type="Proteomes" id="UP000310158">
    <property type="component" value="Unassembled WGS sequence"/>
</dbReference>
<dbReference type="InterPro" id="IPR050309">
    <property type="entry name" value="Type-B_Carboxylest/Lipase"/>
</dbReference>
<evidence type="ECO:0000313" key="3">
    <source>
        <dbReference type="Proteomes" id="UP000310158"/>
    </source>
</evidence>
<dbReference type="Gene3D" id="3.40.50.1820">
    <property type="entry name" value="alpha/beta hydrolase"/>
    <property type="match status" value="1"/>
</dbReference>
<dbReference type="PROSITE" id="PS00941">
    <property type="entry name" value="CARBOXYLESTERASE_B_2"/>
    <property type="match status" value="1"/>
</dbReference>
<dbReference type="InterPro" id="IPR002018">
    <property type="entry name" value="CarbesteraseB"/>
</dbReference>
<evidence type="ECO:0000313" key="2">
    <source>
        <dbReference type="EMBL" id="THH07976.1"/>
    </source>
</evidence>
<organism evidence="2 3">
    <name type="scientific">Bondarzewia mesenterica</name>
    <dbReference type="NCBI Taxonomy" id="1095465"/>
    <lineage>
        <taxon>Eukaryota</taxon>
        <taxon>Fungi</taxon>
        <taxon>Dikarya</taxon>
        <taxon>Basidiomycota</taxon>
        <taxon>Agaricomycotina</taxon>
        <taxon>Agaricomycetes</taxon>
        <taxon>Russulales</taxon>
        <taxon>Bondarzewiaceae</taxon>
        <taxon>Bondarzewia</taxon>
    </lineage>
</organism>